<evidence type="ECO:0000256" key="5">
    <source>
        <dbReference type="ARBA" id="ARBA00022801"/>
    </source>
</evidence>
<dbReference type="AlphaFoldDB" id="A0A2U2BE86"/>
<dbReference type="PROSITE" id="PS00149">
    <property type="entry name" value="SULFATASE_2"/>
    <property type="match status" value="1"/>
</dbReference>
<evidence type="ECO:0000256" key="2">
    <source>
        <dbReference type="ARBA" id="ARBA00008779"/>
    </source>
</evidence>
<evidence type="ECO:0000313" key="8">
    <source>
        <dbReference type="EMBL" id="PWE01382.1"/>
    </source>
</evidence>
<dbReference type="Pfam" id="PF00884">
    <property type="entry name" value="Sulfatase"/>
    <property type="match status" value="1"/>
</dbReference>
<evidence type="ECO:0000259" key="7">
    <source>
        <dbReference type="Pfam" id="PF00884"/>
    </source>
</evidence>
<comment type="caution">
    <text evidence="8">The sequence shown here is derived from an EMBL/GenBank/DDBJ whole genome shotgun (WGS) entry which is preliminary data.</text>
</comment>
<feature type="domain" description="Sulfatase N-terminal" evidence="7">
    <location>
        <begin position="35"/>
        <end position="346"/>
    </location>
</feature>
<keyword evidence="6" id="KW-0106">Calcium</keyword>
<evidence type="ECO:0000256" key="4">
    <source>
        <dbReference type="ARBA" id="ARBA00022729"/>
    </source>
</evidence>
<dbReference type="GO" id="GO:0046872">
    <property type="term" value="F:metal ion binding"/>
    <property type="evidence" value="ECO:0007669"/>
    <property type="project" value="UniProtKB-KW"/>
</dbReference>
<keyword evidence="3" id="KW-0479">Metal-binding</keyword>
<dbReference type="InterPro" id="IPR050738">
    <property type="entry name" value="Sulfatase"/>
</dbReference>
<name>A0A2U2BE86_9BACT</name>
<evidence type="ECO:0000256" key="6">
    <source>
        <dbReference type="ARBA" id="ARBA00022837"/>
    </source>
</evidence>
<evidence type="ECO:0000256" key="1">
    <source>
        <dbReference type="ARBA" id="ARBA00001913"/>
    </source>
</evidence>
<dbReference type="RefSeq" id="WP_109262832.1">
    <property type="nucleotide sequence ID" value="NZ_QEWP01000001.1"/>
</dbReference>
<dbReference type="GO" id="GO:0004065">
    <property type="term" value="F:arylsulfatase activity"/>
    <property type="evidence" value="ECO:0007669"/>
    <property type="project" value="TreeGrafter"/>
</dbReference>
<protein>
    <submittedName>
        <fullName evidence="8">Aryl-sulfate sulfohydrolase</fullName>
    </submittedName>
</protein>
<dbReference type="SUPFAM" id="SSF53649">
    <property type="entry name" value="Alkaline phosphatase-like"/>
    <property type="match status" value="1"/>
</dbReference>
<dbReference type="PANTHER" id="PTHR42693:SF42">
    <property type="entry name" value="ARYLSULFATASE G"/>
    <property type="match status" value="1"/>
</dbReference>
<dbReference type="Gene3D" id="3.30.1120.10">
    <property type="match status" value="1"/>
</dbReference>
<dbReference type="Gene3D" id="3.40.720.10">
    <property type="entry name" value="Alkaline Phosphatase, subunit A"/>
    <property type="match status" value="1"/>
</dbReference>
<evidence type="ECO:0000313" key="9">
    <source>
        <dbReference type="Proteomes" id="UP000244956"/>
    </source>
</evidence>
<gene>
    <name evidence="8" type="ORF">DDZ16_02535</name>
</gene>
<reference evidence="8 9" key="1">
    <citation type="submission" date="2018-05" db="EMBL/GenBank/DDBJ databases">
        <title>Marinilabilia rubrum sp. nov., isolated from saltern sediment.</title>
        <authorList>
            <person name="Zhang R."/>
        </authorList>
    </citation>
    <scope>NUCLEOTIDE SEQUENCE [LARGE SCALE GENOMIC DNA]</scope>
    <source>
        <strain evidence="8 9">WTE16</strain>
    </source>
</reference>
<comment type="cofactor">
    <cofactor evidence="1">
        <name>Ca(2+)</name>
        <dbReference type="ChEBI" id="CHEBI:29108"/>
    </cofactor>
</comment>
<keyword evidence="5 8" id="KW-0378">Hydrolase</keyword>
<dbReference type="CDD" id="cd16144">
    <property type="entry name" value="ARS_like"/>
    <property type="match status" value="1"/>
</dbReference>
<organism evidence="8 9">
    <name type="scientific">Marinilabilia rubra</name>
    <dbReference type="NCBI Taxonomy" id="2162893"/>
    <lineage>
        <taxon>Bacteria</taxon>
        <taxon>Pseudomonadati</taxon>
        <taxon>Bacteroidota</taxon>
        <taxon>Bacteroidia</taxon>
        <taxon>Marinilabiliales</taxon>
        <taxon>Marinilabiliaceae</taxon>
        <taxon>Marinilabilia</taxon>
    </lineage>
</organism>
<dbReference type="InterPro" id="IPR000917">
    <property type="entry name" value="Sulfatase_N"/>
</dbReference>
<dbReference type="EMBL" id="QEWP01000001">
    <property type="protein sequence ID" value="PWE01382.1"/>
    <property type="molecule type" value="Genomic_DNA"/>
</dbReference>
<proteinExistence type="inferred from homology"/>
<dbReference type="PANTHER" id="PTHR42693">
    <property type="entry name" value="ARYLSULFATASE FAMILY MEMBER"/>
    <property type="match status" value="1"/>
</dbReference>
<sequence length="485" mass="54778">MRKNGFVIWVIAVLIGLSYYSCNYSSGKDLPADSPNVVFIHIDDLGWADLGYMGSDYYETPHIDRLASEGLVFTNAYAGAANCAPSRACLLTGENTPRHGVYTVSPSERGNSKTRKLVPIANTDSILPSNLTLGHLFKKAGYETCAIGKWHVSRDALNNGFDINIAGSHQGNPGKNGYFAPFNVPLDHKVEGEYLTDRLTDEAINFIESNRRSPFFLYMSYYTVHTPLQGKEDLVKKYEMKQGHNGQDNPTYAAMVEAMDQNVGRILNRLEALQLENNTMVVFLSDNGGIRAISNQAPLRGGKGSYYEGGIRVPMIVKWPSNVYQGVTEEPVVNLDFFPTFQSVLNVDLNKETLDGVDLTPLFEGKELKKRPFFWHFPIYLQAYNPSEDQGRDPLFRTRPGSVVRYGNWKLHQYFEDGGLELYNLLQDPGETKNLVQQKPDKTRELKQLLEKWREELDAPVPDKPNPDFDPQFESKRIEKALEKK</sequence>
<dbReference type="OrthoDB" id="9765065at2"/>
<accession>A0A2U2BE86</accession>
<dbReference type="InterPro" id="IPR017850">
    <property type="entry name" value="Alkaline_phosphatase_core_sf"/>
</dbReference>
<dbReference type="Proteomes" id="UP000244956">
    <property type="component" value="Unassembled WGS sequence"/>
</dbReference>
<evidence type="ECO:0000256" key="3">
    <source>
        <dbReference type="ARBA" id="ARBA00022723"/>
    </source>
</evidence>
<comment type="similarity">
    <text evidence="2">Belongs to the sulfatase family.</text>
</comment>
<keyword evidence="4" id="KW-0732">Signal</keyword>
<keyword evidence="9" id="KW-1185">Reference proteome</keyword>
<dbReference type="InterPro" id="IPR024607">
    <property type="entry name" value="Sulfatase_CS"/>
</dbReference>